<dbReference type="Pfam" id="PF08616">
    <property type="entry name" value="SPA"/>
    <property type="match status" value="1"/>
</dbReference>
<dbReference type="InterPro" id="IPR012860">
    <property type="entry name" value="Afi1_N"/>
</dbReference>
<gene>
    <name evidence="3" type="ORF">G7Z17_g12173</name>
</gene>
<dbReference type="PANTHER" id="PTHR28245:SF1">
    <property type="entry name" value="ARF3-INTERACTING PROTEIN 1"/>
    <property type="match status" value="1"/>
</dbReference>
<dbReference type="EMBL" id="JAANBB010000522">
    <property type="protein sequence ID" value="KAF7540531.1"/>
    <property type="molecule type" value="Genomic_DNA"/>
</dbReference>
<evidence type="ECO:0000313" key="4">
    <source>
        <dbReference type="Proteomes" id="UP000722485"/>
    </source>
</evidence>
<dbReference type="InterPro" id="IPR052809">
    <property type="entry name" value="Actin_polarity_regulatory"/>
</dbReference>
<keyword evidence="4" id="KW-1185">Reference proteome</keyword>
<reference evidence="3" key="1">
    <citation type="submission" date="2020-03" db="EMBL/GenBank/DDBJ databases">
        <title>Draft Genome Sequence of Cylindrodendrum hubeiense.</title>
        <authorList>
            <person name="Buettner E."/>
            <person name="Kellner H."/>
        </authorList>
    </citation>
    <scope>NUCLEOTIDE SEQUENCE</scope>
    <source>
        <strain evidence="3">IHI 201604</strain>
    </source>
</reference>
<dbReference type="GO" id="GO:0005886">
    <property type="term" value="C:plasma membrane"/>
    <property type="evidence" value="ECO:0007669"/>
    <property type="project" value="TreeGrafter"/>
</dbReference>
<evidence type="ECO:0000256" key="1">
    <source>
        <dbReference type="SAM" id="MobiDB-lite"/>
    </source>
</evidence>
<organism evidence="3 4">
    <name type="scientific">Cylindrodendrum hubeiense</name>
    <dbReference type="NCBI Taxonomy" id="595255"/>
    <lineage>
        <taxon>Eukaryota</taxon>
        <taxon>Fungi</taxon>
        <taxon>Dikarya</taxon>
        <taxon>Ascomycota</taxon>
        <taxon>Pezizomycotina</taxon>
        <taxon>Sordariomycetes</taxon>
        <taxon>Hypocreomycetidae</taxon>
        <taxon>Hypocreales</taxon>
        <taxon>Nectriaceae</taxon>
        <taxon>Cylindrodendrum</taxon>
    </lineage>
</organism>
<feature type="region of interest" description="Disordered" evidence="1">
    <location>
        <begin position="351"/>
        <end position="375"/>
    </location>
</feature>
<dbReference type="PROSITE" id="PS50211">
    <property type="entry name" value="DENN"/>
    <property type="match status" value="1"/>
</dbReference>
<dbReference type="GO" id="GO:0051666">
    <property type="term" value="P:actin cortical patch localization"/>
    <property type="evidence" value="ECO:0007669"/>
    <property type="project" value="TreeGrafter"/>
</dbReference>
<sequence>MSSRTSSNNNSNATNSLTSNGNNPNVTIPKRRTSLASFPSSRSTSQMSQPSPPPSRSPFPPGIDPDRISEPSSKSKTPSSGLSSHHSSLSAPRRLNAEHRPPRKARSQYPRTSTENHVEYILVASFDIDRGPIMEHQYPVAITGDENMLAELMLPDQAHARNQDWTIFFLHKDTSQEEDDEETAAKEERRRRRRRRRDRAAGIINEEDEDNEDELLEEEEWDDDEDEDDSTDSEPEGGEGPPLIYVLNLVNTKHDKTVKRGAVVKAMAICTRHPFLHIYKPLLLLALEEYFKSPVPETLAMLYDAVNAMDLSLMPKLSLLERHLLQASDNKDLFVEKFEQMIQLRISEDQAEDPTDQTLDIGRSPPKPAGISRAGTKAHVEGIRSMYSVPRDTHEFESKVMYKGIPIPIKVPVAVMPETVGDFSLIKLIQNLSDTHTKSPLPFTLHPHLTTNGVNTHPVIVLGNALLTQKRVIFLGYNMPSGEVAEAVLAACALASGGILRGFTRHAFPYTDLTKVDDLLNVPGFIAGVTNPTFEHHPEWWDILCDLPSGRVKISSRIDSAPITEGLVYFQQQNSAFANVASGTTNNTQDLTGDNAFMADVLRSMAARHGERVIRAKWRDWVSKFTRIAAQFEESVYGASALYIGGDDQDLLPAGVNGHGYVWPDDAAKHKELAGNVTRIEGWRNTRSYYSFIQDLAQVYTVRPLKGLDLAHMHDRLRMQRLSPMHSKDIYETFSKHIHTYDEICLLLSVAPESHAGLFYIALGLFHKDRDVRNYTADLLERIAEHEAGQHWWKSLSRFEKLAYQRIRREAEAERARQEGGDTMSPAVENRIS</sequence>
<feature type="compositionally biased region" description="Pro residues" evidence="1">
    <location>
        <begin position="50"/>
        <end position="63"/>
    </location>
</feature>
<evidence type="ECO:0000259" key="2">
    <source>
        <dbReference type="PROSITE" id="PS50211"/>
    </source>
</evidence>
<dbReference type="PANTHER" id="PTHR28245">
    <property type="entry name" value="ARF3-INTERACTING PROTEIN 1"/>
    <property type="match status" value="1"/>
</dbReference>
<comment type="caution">
    <text evidence="3">The sequence shown here is derived from an EMBL/GenBank/DDBJ whole genome shotgun (WGS) entry which is preliminary data.</text>
</comment>
<feature type="region of interest" description="Disordered" evidence="1">
    <location>
        <begin position="814"/>
        <end position="833"/>
    </location>
</feature>
<feature type="compositionally biased region" description="Low complexity" evidence="1">
    <location>
        <begin position="37"/>
        <end position="49"/>
    </location>
</feature>
<dbReference type="OrthoDB" id="66409at2759"/>
<feature type="compositionally biased region" description="Low complexity" evidence="1">
    <location>
        <begin position="1"/>
        <end position="23"/>
    </location>
</feature>
<feature type="compositionally biased region" description="Low complexity" evidence="1">
    <location>
        <begin position="70"/>
        <end position="90"/>
    </location>
</feature>
<proteinExistence type="predicted"/>
<name>A0A9P5GYW3_9HYPO</name>
<dbReference type="AlphaFoldDB" id="A0A9P5GYW3"/>
<dbReference type="InterPro" id="IPR037516">
    <property type="entry name" value="Tripartite_DENN"/>
</dbReference>
<dbReference type="Pfam" id="PF07792">
    <property type="entry name" value="Afi1"/>
    <property type="match status" value="1"/>
</dbReference>
<protein>
    <recommendedName>
        <fullName evidence="2">UDENN domain-containing protein</fullName>
    </recommendedName>
</protein>
<dbReference type="Proteomes" id="UP000722485">
    <property type="component" value="Unassembled WGS sequence"/>
</dbReference>
<feature type="region of interest" description="Disordered" evidence="1">
    <location>
        <begin position="1"/>
        <end position="113"/>
    </location>
</feature>
<feature type="compositionally biased region" description="Basic residues" evidence="1">
    <location>
        <begin position="189"/>
        <end position="198"/>
    </location>
</feature>
<accession>A0A9P5GYW3</accession>
<feature type="compositionally biased region" description="Acidic residues" evidence="1">
    <location>
        <begin position="205"/>
        <end position="237"/>
    </location>
</feature>
<evidence type="ECO:0000313" key="3">
    <source>
        <dbReference type="EMBL" id="KAF7540531.1"/>
    </source>
</evidence>
<feature type="domain" description="UDENN" evidence="2">
    <location>
        <begin position="119"/>
        <end position="670"/>
    </location>
</feature>
<feature type="region of interest" description="Disordered" evidence="1">
    <location>
        <begin position="175"/>
        <end position="243"/>
    </location>
</feature>